<organism evidence="3 4">
    <name type="scientific">Labedella populi</name>
    <dbReference type="NCBI Taxonomy" id="2498850"/>
    <lineage>
        <taxon>Bacteria</taxon>
        <taxon>Bacillati</taxon>
        <taxon>Actinomycetota</taxon>
        <taxon>Actinomycetes</taxon>
        <taxon>Micrococcales</taxon>
        <taxon>Microbacteriaceae</taxon>
        <taxon>Labedella</taxon>
    </lineage>
</organism>
<evidence type="ECO:0000256" key="1">
    <source>
        <dbReference type="SAM" id="MobiDB-lite"/>
    </source>
</evidence>
<feature type="chain" id="PRO_5039114234" description="Lipoprotein" evidence="2">
    <location>
        <begin position="26"/>
        <end position="145"/>
    </location>
</feature>
<gene>
    <name evidence="3" type="ORF">ELQ92_00005</name>
</gene>
<evidence type="ECO:0000313" key="3">
    <source>
        <dbReference type="EMBL" id="RWZ67701.1"/>
    </source>
</evidence>
<feature type="signal peptide" evidence="2">
    <location>
        <begin position="1"/>
        <end position="25"/>
    </location>
</feature>
<feature type="region of interest" description="Disordered" evidence="1">
    <location>
        <begin position="125"/>
        <end position="145"/>
    </location>
</feature>
<dbReference type="PROSITE" id="PS51257">
    <property type="entry name" value="PROKAR_LIPOPROTEIN"/>
    <property type="match status" value="1"/>
</dbReference>
<sequence length="145" mass="15445">MNTTPRRTVATLALTLIAAALTGCSATDALIHKEKTGEYADVTALADWDGNAPWVPSDATDIRTHESTDGKSAVLLLDSSTELDPTLCAEIDRQSAPAFSIEGAPDVYKTDRVFACGDWTVAPAEDGWYGWTPSDPDEKDQSPSA</sequence>
<dbReference type="OrthoDB" id="5116543at2"/>
<evidence type="ECO:0000256" key="2">
    <source>
        <dbReference type="SAM" id="SignalP"/>
    </source>
</evidence>
<proteinExistence type="predicted"/>
<dbReference type="EMBL" id="RZNC01000001">
    <property type="protein sequence ID" value="RWZ67701.1"/>
    <property type="molecule type" value="Genomic_DNA"/>
</dbReference>
<evidence type="ECO:0008006" key="5">
    <source>
        <dbReference type="Google" id="ProtNLM"/>
    </source>
</evidence>
<name>A0A3S4CDT2_9MICO</name>
<accession>A0A3S4CDT2</accession>
<comment type="caution">
    <text evidence="3">The sequence shown here is derived from an EMBL/GenBank/DDBJ whole genome shotgun (WGS) entry which is preliminary data.</text>
</comment>
<evidence type="ECO:0000313" key="4">
    <source>
        <dbReference type="Proteomes" id="UP000288603"/>
    </source>
</evidence>
<keyword evidence="4" id="KW-1185">Reference proteome</keyword>
<dbReference type="AlphaFoldDB" id="A0A3S4CDT2"/>
<dbReference type="Proteomes" id="UP000288603">
    <property type="component" value="Unassembled WGS sequence"/>
</dbReference>
<protein>
    <recommendedName>
        <fullName evidence="5">Lipoprotein</fullName>
    </recommendedName>
</protein>
<keyword evidence="2" id="KW-0732">Signal</keyword>
<reference evidence="3 4" key="1">
    <citation type="submission" date="2018-12" db="EMBL/GenBank/DDBJ databases">
        <authorList>
            <person name="Li F."/>
        </authorList>
    </citation>
    <scope>NUCLEOTIDE SEQUENCE [LARGE SCALE GENOMIC DNA]</scope>
    <source>
        <strain evidence="3 4">8H24J-4-2</strain>
    </source>
</reference>
<dbReference type="RefSeq" id="WP_128496767.1">
    <property type="nucleotide sequence ID" value="NZ_RZNC01000001.1"/>
</dbReference>